<dbReference type="InterPro" id="IPR022225">
    <property type="entry name" value="Phage_tail_fibre_N"/>
</dbReference>
<organism evidence="2 3">
    <name type="scientific">Photobacterium halotolerans</name>
    <dbReference type="NCBI Taxonomy" id="265726"/>
    <lineage>
        <taxon>Bacteria</taxon>
        <taxon>Pseudomonadati</taxon>
        <taxon>Pseudomonadota</taxon>
        <taxon>Gammaproteobacteria</taxon>
        <taxon>Vibrionales</taxon>
        <taxon>Vibrionaceae</taxon>
        <taxon>Photobacterium</taxon>
    </lineage>
</organism>
<dbReference type="Pfam" id="PF12571">
    <property type="entry name" value="Phage_tail_fib"/>
    <property type="match status" value="1"/>
</dbReference>
<dbReference type="Proteomes" id="UP000465712">
    <property type="component" value="Unassembled WGS sequence"/>
</dbReference>
<name>A0A7X4WDD7_9GAMM</name>
<accession>A0A7X4WDD7</accession>
<dbReference type="CDD" id="cd19958">
    <property type="entry name" value="pyocin_knob"/>
    <property type="match status" value="1"/>
</dbReference>
<evidence type="ECO:0000313" key="2">
    <source>
        <dbReference type="EMBL" id="NAW66717.1"/>
    </source>
</evidence>
<gene>
    <name evidence="2" type="ORF">CAG72_16080</name>
</gene>
<comment type="caution">
    <text evidence="2">The sequence shown here is derived from an EMBL/GenBank/DDBJ whole genome shotgun (WGS) entry which is preliminary data.</text>
</comment>
<proteinExistence type="predicted"/>
<reference evidence="2 3" key="1">
    <citation type="submission" date="2017-05" db="EMBL/GenBank/DDBJ databases">
        <title>High clonality and local adaptation shapes Vibrionaceae linages within an endangered oasis.</title>
        <authorList>
            <person name="Vazquez-Rosas-Landa M."/>
        </authorList>
    </citation>
    <scope>NUCLEOTIDE SEQUENCE [LARGE SCALE GENOMIC DNA]</scope>
    <source>
        <strain evidence="2 3">P46_P4S1P180</strain>
    </source>
</reference>
<sequence length="486" mass="54251">MSIQELQNRDFRCYITAAGFNVEANAKQFGETVNIQWIQIGSGELPDGQSPVNRTSMVNSYGTAGRFPAKVYTDPVNPGGFVAECTITGEHAINGQGYVINEVAAVLDNGVLYAYRRVASDYKPVNQGEVKSYIIRLRFVPDNAEVINITIDPTVVYATHDDLIREIGEHLTADDPHSQYVNKATVIKTEDNLSDVLVSGFYRLSSGHPDAPTGTDYGQMIVSRGGDTVTQIVTGYKNARCFLRSGNPPILNPLGKWTPWVELVTDGTVLSVLRDNSNTFKYSDDFDYVTGMSVYIVRDGIRFEYDCCKSHSSSAPVEPFNDKTGTWIQRQQCYETYDPNRTYLPGDIVSVIEEGRVVRYWCNQANDYSSPINPAGDTTDTWRQYPFKLGSNANGEYALRYDGWLVQRGRIQTNTVNASSVAETHLDFPVAFADTNYTVTYSKVSYVYYNHSFERRTVSGLDVLSWAISNGGSKSTIEWRVEGWAL</sequence>
<dbReference type="RefSeq" id="WP_161446210.1">
    <property type="nucleotide sequence ID" value="NZ_WXWW01000231.1"/>
</dbReference>
<protein>
    <recommendedName>
        <fullName evidence="1">Phage tail fibre protein N-terminal domain-containing protein</fullName>
    </recommendedName>
</protein>
<dbReference type="AlphaFoldDB" id="A0A7X4WDD7"/>
<feature type="domain" description="Phage tail fibre protein N-terminal" evidence="1">
    <location>
        <begin position="10"/>
        <end position="161"/>
    </location>
</feature>
<evidence type="ECO:0000259" key="1">
    <source>
        <dbReference type="Pfam" id="PF12571"/>
    </source>
</evidence>
<evidence type="ECO:0000313" key="3">
    <source>
        <dbReference type="Proteomes" id="UP000465712"/>
    </source>
</evidence>
<dbReference type="EMBL" id="WXWW01000231">
    <property type="protein sequence ID" value="NAW66717.1"/>
    <property type="molecule type" value="Genomic_DNA"/>
</dbReference>